<evidence type="ECO:0000256" key="1">
    <source>
        <dbReference type="ARBA" id="ARBA00023002"/>
    </source>
</evidence>
<organism evidence="2 3">
    <name type="scientific">Paracoccus sulfuroxidans</name>
    <dbReference type="NCBI Taxonomy" id="384678"/>
    <lineage>
        <taxon>Bacteria</taxon>
        <taxon>Pseudomonadati</taxon>
        <taxon>Pseudomonadota</taxon>
        <taxon>Alphaproteobacteria</taxon>
        <taxon>Rhodobacterales</taxon>
        <taxon>Paracoccaceae</taxon>
        <taxon>Paracoccus</taxon>
    </lineage>
</organism>
<keyword evidence="3" id="KW-1185">Reference proteome</keyword>
<dbReference type="Proteomes" id="UP000316225">
    <property type="component" value="Unassembled WGS sequence"/>
</dbReference>
<dbReference type="Pfam" id="PF13510">
    <property type="entry name" value="Fer2_4"/>
    <property type="match status" value="1"/>
</dbReference>
<dbReference type="InterPro" id="IPR042204">
    <property type="entry name" value="2Fe-2S-bd_N"/>
</dbReference>
<reference evidence="2 3" key="1">
    <citation type="journal article" date="2015" name="Stand. Genomic Sci.">
        <title>Genomic Encyclopedia of Bacterial and Archaeal Type Strains, Phase III: the genomes of soil and plant-associated and newly described type strains.</title>
        <authorList>
            <person name="Whitman W.B."/>
            <person name="Woyke T."/>
            <person name="Klenk H.P."/>
            <person name="Zhou Y."/>
            <person name="Lilburn T.G."/>
            <person name="Beck B.J."/>
            <person name="De Vos P."/>
            <person name="Vandamme P."/>
            <person name="Eisen J.A."/>
            <person name="Garrity G."/>
            <person name="Hugenholtz P."/>
            <person name="Kyrpides N.C."/>
        </authorList>
    </citation>
    <scope>NUCLEOTIDE SEQUENCE [LARGE SCALE GENOMIC DNA]</scope>
    <source>
        <strain evidence="2 3">CGMCC 1.5364</strain>
    </source>
</reference>
<dbReference type="Gene3D" id="3.10.20.440">
    <property type="entry name" value="2Fe-2S iron-sulphur cluster binding domain, sarcosine oxidase, alpha subunit, N-terminal domain"/>
    <property type="match status" value="1"/>
</dbReference>
<accession>A0A562NH12</accession>
<dbReference type="GO" id="GO:0016491">
    <property type="term" value="F:oxidoreductase activity"/>
    <property type="evidence" value="ECO:0007669"/>
    <property type="project" value="UniProtKB-KW"/>
</dbReference>
<protein>
    <submittedName>
        <fullName evidence="2">2Fe-2S iron-sulfur cluster protein</fullName>
    </submittedName>
</protein>
<evidence type="ECO:0000313" key="2">
    <source>
        <dbReference type="EMBL" id="TWI31472.1"/>
    </source>
</evidence>
<name>A0A562NH12_9RHOB</name>
<evidence type="ECO:0000313" key="3">
    <source>
        <dbReference type="Proteomes" id="UP000316225"/>
    </source>
</evidence>
<keyword evidence="1" id="KW-0560">Oxidoreductase</keyword>
<dbReference type="GO" id="GO:0051536">
    <property type="term" value="F:iron-sulfur cluster binding"/>
    <property type="evidence" value="ECO:0007669"/>
    <property type="project" value="InterPro"/>
</dbReference>
<gene>
    <name evidence="2" type="ORF">IQ24_02923</name>
</gene>
<dbReference type="InterPro" id="IPR036010">
    <property type="entry name" value="2Fe-2S_ferredoxin-like_sf"/>
</dbReference>
<dbReference type="SUPFAM" id="SSF54292">
    <property type="entry name" value="2Fe-2S ferredoxin-like"/>
    <property type="match status" value="1"/>
</dbReference>
<dbReference type="EMBL" id="VLKU01000009">
    <property type="protein sequence ID" value="TWI31472.1"/>
    <property type="molecule type" value="Genomic_DNA"/>
</dbReference>
<dbReference type="AlphaFoldDB" id="A0A562NH12"/>
<proteinExistence type="predicted"/>
<dbReference type="RefSeq" id="WP_242008211.1">
    <property type="nucleotide sequence ID" value="NZ_VLKU01000009.1"/>
</dbReference>
<sequence length="100" mass="10718">MFQPLEPGSGPRVRVFLDDTPVDLPEGANLAAALLTAGFSPFRTTPVSGAPRLPFCMMGVCFDCLIEIDGIPNRQACLEQVRAGMRLRRQSGAANLEAAE</sequence>
<comment type="caution">
    <text evidence="2">The sequence shown here is derived from an EMBL/GenBank/DDBJ whole genome shotgun (WGS) entry which is preliminary data.</text>
</comment>